<dbReference type="Proteomes" id="UP000561459">
    <property type="component" value="Unassembled WGS sequence"/>
</dbReference>
<name>A0A7W6FZL6_9SPHN</name>
<gene>
    <name evidence="3" type="ORF">GGR39_003320</name>
</gene>
<dbReference type="PANTHER" id="PTHR39428:SF3">
    <property type="entry name" value="DEAZAFLAVIN-DEPENDENT NITROREDUCTASE"/>
    <property type="match status" value="1"/>
</dbReference>
<dbReference type="RefSeq" id="WP_246388928.1">
    <property type="nucleotide sequence ID" value="NZ_JACIDY010000013.1"/>
</dbReference>
<comment type="caution">
    <text evidence="3">The sequence shown here is derived from an EMBL/GenBank/DDBJ whole genome shotgun (WGS) entry which is preliminary data.</text>
</comment>
<evidence type="ECO:0000256" key="1">
    <source>
        <dbReference type="ARBA" id="ARBA00008710"/>
    </source>
</evidence>
<dbReference type="PANTHER" id="PTHR39428">
    <property type="entry name" value="F420H(2)-DEPENDENT QUINONE REDUCTASE RV1261C"/>
    <property type="match status" value="1"/>
</dbReference>
<dbReference type="GO" id="GO:0070967">
    <property type="term" value="F:coenzyme F420 binding"/>
    <property type="evidence" value="ECO:0007669"/>
    <property type="project" value="TreeGrafter"/>
</dbReference>
<dbReference type="InterPro" id="IPR012349">
    <property type="entry name" value="Split_barrel_FMN-bd"/>
</dbReference>
<proteinExistence type="inferred from homology"/>
<dbReference type="AlphaFoldDB" id="A0A7W6FZL6"/>
<comment type="similarity">
    <text evidence="1">Belongs to the F420H(2)-dependent quinone reductase family.</text>
</comment>
<dbReference type="InterPro" id="IPR004378">
    <property type="entry name" value="F420H2_quin_Rdtase"/>
</dbReference>
<dbReference type="GO" id="GO:0005886">
    <property type="term" value="C:plasma membrane"/>
    <property type="evidence" value="ECO:0007669"/>
    <property type="project" value="TreeGrafter"/>
</dbReference>
<organism evidence="3 4">
    <name type="scientific">Novosphingobium fluoreni</name>
    <dbReference type="NCBI Taxonomy" id="1391222"/>
    <lineage>
        <taxon>Bacteria</taxon>
        <taxon>Pseudomonadati</taxon>
        <taxon>Pseudomonadota</taxon>
        <taxon>Alphaproteobacteria</taxon>
        <taxon>Sphingomonadales</taxon>
        <taxon>Sphingomonadaceae</taxon>
        <taxon>Novosphingobium</taxon>
    </lineage>
</organism>
<protein>
    <submittedName>
        <fullName evidence="3">Deazaflavin-dependent oxidoreductase (Nitroreductase family)</fullName>
    </submittedName>
</protein>
<accession>A0A7W6FZL6</accession>
<keyword evidence="4" id="KW-1185">Reference proteome</keyword>
<comment type="catalytic activity">
    <reaction evidence="2">
        <text>oxidized coenzyme F420-(gamma-L-Glu)(n) + a quinol + H(+) = reduced coenzyme F420-(gamma-L-Glu)(n) + a quinone</text>
        <dbReference type="Rhea" id="RHEA:39663"/>
        <dbReference type="Rhea" id="RHEA-COMP:12939"/>
        <dbReference type="Rhea" id="RHEA-COMP:14378"/>
        <dbReference type="ChEBI" id="CHEBI:15378"/>
        <dbReference type="ChEBI" id="CHEBI:24646"/>
        <dbReference type="ChEBI" id="CHEBI:132124"/>
        <dbReference type="ChEBI" id="CHEBI:133980"/>
        <dbReference type="ChEBI" id="CHEBI:139511"/>
    </reaction>
</comment>
<sequence>MTGWAVPQNLIPFAATHQQGPGTMPSTYDDDTTVRMTQWVTDHRESYLSSGGARGHIMDMSFLGGYRYEPMLLLRNVGRKSGKTMINGLGYTQFGPEIAIVASKGGADDHPQWYLNIQAGGPVAFQIATQAFAATWREPTGGEKEEAWTWVIKGNPLFAQYRRVSKRDIPIVLLNPMEEIPVFRE</sequence>
<dbReference type="EMBL" id="JACIDY010000013">
    <property type="protein sequence ID" value="MBB3941639.1"/>
    <property type="molecule type" value="Genomic_DNA"/>
</dbReference>
<reference evidence="3 4" key="1">
    <citation type="submission" date="2020-08" db="EMBL/GenBank/DDBJ databases">
        <title>Genomic Encyclopedia of Type Strains, Phase IV (KMG-IV): sequencing the most valuable type-strain genomes for metagenomic binning, comparative biology and taxonomic classification.</title>
        <authorList>
            <person name="Goeker M."/>
        </authorList>
    </citation>
    <scope>NUCLEOTIDE SEQUENCE [LARGE SCALE GENOMIC DNA]</scope>
    <source>
        <strain evidence="3 4">DSM 27568</strain>
    </source>
</reference>
<dbReference type="GO" id="GO:0016491">
    <property type="term" value="F:oxidoreductase activity"/>
    <property type="evidence" value="ECO:0007669"/>
    <property type="project" value="InterPro"/>
</dbReference>
<dbReference type="Pfam" id="PF04075">
    <property type="entry name" value="F420H2_quin_red"/>
    <property type="match status" value="1"/>
</dbReference>
<evidence type="ECO:0000313" key="4">
    <source>
        <dbReference type="Proteomes" id="UP000561459"/>
    </source>
</evidence>
<dbReference type="Gene3D" id="2.30.110.10">
    <property type="entry name" value="Electron Transport, Fmn-binding Protein, Chain A"/>
    <property type="match status" value="1"/>
</dbReference>
<evidence type="ECO:0000256" key="2">
    <source>
        <dbReference type="ARBA" id="ARBA00049106"/>
    </source>
</evidence>
<evidence type="ECO:0000313" key="3">
    <source>
        <dbReference type="EMBL" id="MBB3941639.1"/>
    </source>
</evidence>
<dbReference type="NCBIfam" id="TIGR00026">
    <property type="entry name" value="hi_GC_TIGR00026"/>
    <property type="match status" value="1"/>
</dbReference>